<dbReference type="OrthoDB" id="9812358at2"/>
<dbReference type="NCBIfam" id="TIGR00254">
    <property type="entry name" value="GGDEF"/>
    <property type="match status" value="1"/>
</dbReference>
<dbReference type="CDD" id="cd01949">
    <property type="entry name" value="GGDEF"/>
    <property type="match status" value="1"/>
</dbReference>
<comment type="cofactor">
    <cofactor evidence="1">
        <name>Mg(2+)</name>
        <dbReference type="ChEBI" id="CHEBI:18420"/>
    </cofactor>
</comment>
<dbReference type="PROSITE" id="PS50887">
    <property type="entry name" value="GGDEF"/>
    <property type="match status" value="1"/>
</dbReference>
<protein>
    <submittedName>
        <fullName evidence="5">GGDEF domain-containing protein</fullName>
    </submittedName>
</protein>
<dbReference type="SUPFAM" id="SSF55073">
    <property type="entry name" value="Nucleotide cyclase"/>
    <property type="match status" value="1"/>
</dbReference>
<dbReference type="InterPro" id="IPR000160">
    <property type="entry name" value="GGDEF_dom"/>
</dbReference>
<feature type="transmembrane region" description="Helical" evidence="3">
    <location>
        <begin position="178"/>
        <end position="199"/>
    </location>
</feature>
<keyword evidence="3" id="KW-0812">Transmembrane</keyword>
<dbReference type="PANTHER" id="PTHR46663">
    <property type="entry name" value="DIGUANYLATE CYCLASE DGCT-RELATED"/>
    <property type="match status" value="1"/>
</dbReference>
<feature type="transmembrane region" description="Helical" evidence="3">
    <location>
        <begin position="37"/>
        <end position="60"/>
    </location>
</feature>
<evidence type="ECO:0000256" key="1">
    <source>
        <dbReference type="ARBA" id="ARBA00001946"/>
    </source>
</evidence>
<feature type="domain" description="GGDEF" evidence="4">
    <location>
        <begin position="250"/>
        <end position="383"/>
    </location>
</feature>
<proteinExistence type="predicted"/>
<dbReference type="PANTHER" id="PTHR46663:SF2">
    <property type="entry name" value="GGDEF DOMAIN-CONTAINING PROTEIN"/>
    <property type="match status" value="1"/>
</dbReference>
<dbReference type="SMART" id="SM00267">
    <property type="entry name" value="GGDEF"/>
    <property type="match status" value="1"/>
</dbReference>
<keyword evidence="2" id="KW-0175">Coiled coil</keyword>
<keyword evidence="3" id="KW-0472">Membrane</keyword>
<name>A0A2N5X173_9GAMM</name>
<keyword evidence="3" id="KW-1133">Transmembrane helix</keyword>
<evidence type="ECO:0000313" key="5">
    <source>
        <dbReference type="EMBL" id="PLW68239.1"/>
    </source>
</evidence>
<dbReference type="EMBL" id="PKUS01000018">
    <property type="protein sequence ID" value="PLW68239.1"/>
    <property type="molecule type" value="Genomic_DNA"/>
</dbReference>
<evidence type="ECO:0000259" key="4">
    <source>
        <dbReference type="PROSITE" id="PS50887"/>
    </source>
</evidence>
<feature type="transmembrane region" description="Helical" evidence="3">
    <location>
        <begin position="66"/>
        <end position="88"/>
    </location>
</feature>
<dbReference type="FunFam" id="3.30.70.270:FF:000001">
    <property type="entry name" value="Diguanylate cyclase domain protein"/>
    <property type="match status" value="1"/>
</dbReference>
<reference evidence="5 6" key="1">
    <citation type="submission" date="2018-01" db="EMBL/GenBank/DDBJ databases">
        <title>The draft genome sequence of Halioglobus lutimaris HF004.</title>
        <authorList>
            <person name="Du Z.-J."/>
            <person name="Shi M.-J."/>
        </authorList>
    </citation>
    <scope>NUCLEOTIDE SEQUENCE [LARGE SCALE GENOMIC DNA]</scope>
    <source>
        <strain evidence="5 6">HF004</strain>
    </source>
</reference>
<dbReference type="RefSeq" id="WP_075999346.1">
    <property type="nucleotide sequence ID" value="NZ_PKUS01000018.1"/>
</dbReference>
<feature type="transmembrane region" description="Helical" evidence="3">
    <location>
        <begin position="124"/>
        <end position="157"/>
    </location>
</feature>
<dbReference type="InterPro" id="IPR043128">
    <property type="entry name" value="Rev_trsase/Diguanyl_cyclase"/>
</dbReference>
<comment type="caution">
    <text evidence="5">The sequence shown here is derived from an EMBL/GenBank/DDBJ whole genome shotgun (WGS) entry which is preliminary data.</text>
</comment>
<organism evidence="5 6">
    <name type="scientific">Pseudohalioglobus lutimaris</name>
    <dbReference type="NCBI Taxonomy" id="1737061"/>
    <lineage>
        <taxon>Bacteria</taxon>
        <taxon>Pseudomonadati</taxon>
        <taxon>Pseudomonadota</taxon>
        <taxon>Gammaproteobacteria</taxon>
        <taxon>Cellvibrionales</taxon>
        <taxon>Halieaceae</taxon>
        <taxon>Pseudohalioglobus</taxon>
    </lineage>
</organism>
<evidence type="ECO:0000256" key="2">
    <source>
        <dbReference type="SAM" id="Coils"/>
    </source>
</evidence>
<keyword evidence="6" id="KW-1185">Reference proteome</keyword>
<accession>A0A2N5X173</accession>
<feature type="coiled-coil region" evidence="2">
    <location>
        <begin position="195"/>
        <end position="222"/>
    </location>
</feature>
<dbReference type="Proteomes" id="UP000235005">
    <property type="component" value="Unassembled WGS sequence"/>
</dbReference>
<dbReference type="InterPro" id="IPR029787">
    <property type="entry name" value="Nucleotide_cyclase"/>
</dbReference>
<dbReference type="AlphaFoldDB" id="A0A2N5X173"/>
<gene>
    <name evidence="5" type="ORF">C0039_13730</name>
</gene>
<dbReference type="Pfam" id="PF00990">
    <property type="entry name" value="GGDEF"/>
    <property type="match status" value="1"/>
</dbReference>
<evidence type="ECO:0000313" key="6">
    <source>
        <dbReference type="Proteomes" id="UP000235005"/>
    </source>
</evidence>
<dbReference type="Gene3D" id="3.30.70.270">
    <property type="match status" value="1"/>
</dbReference>
<sequence length="388" mass="43435">MQRFLQKLANVREWWIGVCTGRDPLRPLDEENYRQRILAITSFFWLLTVVALTVISSWVIDMSPEGRSAATALFVTTGFAVLATVLILRYLHNRLAAMHILLLAFTSAFTVACVFFGGTQSPTYALLILAPVMAAIVGSVWAAMFWTTLVILIWVVILGLERIGVEFSQIIMPHNYNIAITLAYASMGIAVVSVIMIYAELNKRLRHALQKANRELEHLSSHDELTGLYNRRFYARRMSQSLERAATQGKPLGLLMFDLDEFKEINDTHGHGMGDALLVKLGERLRAHVRETDLIARLGGDEFVVIMENMRSIEDMPKIAAKLVAAIKQPVRLRNIDFCLGVSCGVAMYPADGETRRELEEKADRAMYRAKQLGSATALETPAPAMLH</sequence>
<dbReference type="InterPro" id="IPR052163">
    <property type="entry name" value="DGC-Regulatory_Protein"/>
</dbReference>
<feature type="transmembrane region" description="Helical" evidence="3">
    <location>
        <begin position="100"/>
        <end position="118"/>
    </location>
</feature>
<evidence type="ECO:0000256" key="3">
    <source>
        <dbReference type="SAM" id="Phobius"/>
    </source>
</evidence>
<dbReference type="GO" id="GO:0003824">
    <property type="term" value="F:catalytic activity"/>
    <property type="evidence" value="ECO:0007669"/>
    <property type="project" value="UniProtKB-ARBA"/>
</dbReference>